<reference evidence="1" key="1">
    <citation type="submission" date="2021-05" db="EMBL/GenBank/DDBJ databases">
        <authorList>
            <person name="Scholz U."/>
            <person name="Mascher M."/>
            <person name="Fiebig A."/>
        </authorList>
    </citation>
    <scope>NUCLEOTIDE SEQUENCE [LARGE SCALE GENOMIC DNA]</scope>
</reference>
<dbReference type="Proteomes" id="UP001732700">
    <property type="component" value="Chromosome 2A"/>
</dbReference>
<sequence>MAAGSNSAAEERHDEVALELSLRLRTGSSSSSGSSAAAEEEAAAAAVAAARRRSMTIFYNGRVCAVDVTEQQARTIITMANHQILTQQQQQRRDSDRHLQLEDSTSSSNNNNAAAHCRGAPAPQRPAPSLVSSPHPHHQGLIGAAEGTVVSHAAAAGLSMKRSLQQFLQKRKTRVAAVGSPYAGARPTRNSAMHS</sequence>
<evidence type="ECO:0000313" key="2">
    <source>
        <dbReference type="Proteomes" id="UP001732700"/>
    </source>
</evidence>
<proteinExistence type="predicted"/>
<dbReference type="EnsemblPlants" id="AVESA.00010b.r2.2AG0211820.1">
    <property type="protein sequence ID" value="AVESA.00010b.r2.2AG0211820.1.CDS"/>
    <property type="gene ID" value="AVESA.00010b.r2.2AG0211820"/>
</dbReference>
<protein>
    <submittedName>
        <fullName evidence="1">Uncharacterized protein</fullName>
    </submittedName>
</protein>
<evidence type="ECO:0000313" key="1">
    <source>
        <dbReference type="EnsemblPlants" id="AVESA.00010b.r2.2AG0211820.1.CDS"/>
    </source>
</evidence>
<keyword evidence="2" id="KW-1185">Reference proteome</keyword>
<organism evidence="1 2">
    <name type="scientific">Avena sativa</name>
    <name type="common">Oat</name>
    <dbReference type="NCBI Taxonomy" id="4498"/>
    <lineage>
        <taxon>Eukaryota</taxon>
        <taxon>Viridiplantae</taxon>
        <taxon>Streptophyta</taxon>
        <taxon>Embryophyta</taxon>
        <taxon>Tracheophyta</taxon>
        <taxon>Spermatophyta</taxon>
        <taxon>Magnoliopsida</taxon>
        <taxon>Liliopsida</taxon>
        <taxon>Poales</taxon>
        <taxon>Poaceae</taxon>
        <taxon>BOP clade</taxon>
        <taxon>Pooideae</taxon>
        <taxon>Poodae</taxon>
        <taxon>Poeae</taxon>
        <taxon>Poeae Chloroplast Group 1 (Aveneae type)</taxon>
        <taxon>Aveninae</taxon>
        <taxon>Avena</taxon>
    </lineage>
</organism>
<name>A0ACD5U9N7_AVESA</name>
<accession>A0ACD5U9N7</accession>
<reference evidence="1" key="2">
    <citation type="submission" date="2025-09" db="UniProtKB">
        <authorList>
            <consortium name="EnsemblPlants"/>
        </authorList>
    </citation>
    <scope>IDENTIFICATION</scope>
</reference>